<sequence length="75" mass="8849">MTTTSQAYSVGTLNRVREQNRRSSREHCHRYASFANIHLPISDQTDKEYIDIAQVQFWTDLCEQQGYDFLMPSVY</sequence>
<dbReference type="Proteomes" id="UP000053236">
    <property type="component" value="Unassembled WGS sequence"/>
</dbReference>
<proteinExistence type="predicted"/>
<name>W2GRL1_PHYNI</name>
<dbReference type="EMBL" id="KI686641">
    <property type="protein sequence ID" value="ETK84950.1"/>
    <property type="molecule type" value="Genomic_DNA"/>
</dbReference>
<dbReference type="AlphaFoldDB" id="W2GRL1"/>
<accession>W2GRL1</accession>
<organism evidence="1">
    <name type="scientific">Phytophthora nicotianae</name>
    <name type="common">Potato buckeye rot agent</name>
    <name type="synonym">Phytophthora parasitica</name>
    <dbReference type="NCBI Taxonomy" id="4792"/>
    <lineage>
        <taxon>Eukaryota</taxon>
        <taxon>Sar</taxon>
        <taxon>Stramenopiles</taxon>
        <taxon>Oomycota</taxon>
        <taxon>Peronosporomycetes</taxon>
        <taxon>Peronosporales</taxon>
        <taxon>Peronosporaceae</taxon>
        <taxon>Phytophthora</taxon>
    </lineage>
</organism>
<protein>
    <submittedName>
        <fullName evidence="1">Uncharacterized protein</fullName>
    </submittedName>
</protein>
<gene>
    <name evidence="1" type="ORF">L915_10128</name>
</gene>
<reference evidence="1" key="1">
    <citation type="submission" date="2013-11" db="EMBL/GenBank/DDBJ databases">
        <title>The Genome Sequence of Phytophthora parasitica CJ02B3.</title>
        <authorList>
            <consortium name="The Broad Institute Genomics Platform"/>
            <person name="Russ C."/>
            <person name="Tyler B."/>
            <person name="Panabieres F."/>
            <person name="Shan W."/>
            <person name="Tripathy S."/>
            <person name="Grunwald N."/>
            <person name="Machado M."/>
            <person name="Johnson C.S."/>
            <person name="Arredondo F."/>
            <person name="Hong C."/>
            <person name="Coffey M."/>
            <person name="Young S.K."/>
            <person name="Zeng Q."/>
            <person name="Gargeya S."/>
            <person name="Fitzgerald M."/>
            <person name="Abouelleil A."/>
            <person name="Alvarado L."/>
            <person name="Chapman S.B."/>
            <person name="Gainer-Dewar J."/>
            <person name="Goldberg J."/>
            <person name="Griggs A."/>
            <person name="Gujja S."/>
            <person name="Hansen M."/>
            <person name="Howarth C."/>
            <person name="Imamovic A."/>
            <person name="Ireland A."/>
            <person name="Larimer J."/>
            <person name="McCowan C."/>
            <person name="Murphy C."/>
            <person name="Pearson M."/>
            <person name="Poon T.W."/>
            <person name="Priest M."/>
            <person name="Roberts A."/>
            <person name="Saif S."/>
            <person name="Shea T."/>
            <person name="Sykes S."/>
            <person name="Wortman J."/>
            <person name="Nusbaum C."/>
            <person name="Birren B."/>
        </authorList>
    </citation>
    <scope>NUCLEOTIDE SEQUENCE [LARGE SCALE GENOMIC DNA]</scope>
    <source>
        <strain evidence="1">CJ02B3</strain>
    </source>
</reference>
<evidence type="ECO:0000313" key="1">
    <source>
        <dbReference type="EMBL" id="ETK84950.1"/>
    </source>
</evidence>